<dbReference type="AlphaFoldDB" id="K2RIG1"/>
<dbReference type="Proteomes" id="UP000007129">
    <property type="component" value="Unassembled WGS sequence"/>
</dbReference>
<dbReference type="EMBL" id="AHHD01000445">
    <property type="protein sequence ID" value="EKG12637.1"/>
    <property type="molecule type" value="Genomic_DNA"/>
</dbReference>
<dbReference type="VEuPathDB" id="FungiDB:MPH_10226"/>
<organism evidence="2 3">
    <name type="scientific">Macrophomina phaseolina (strain MS6)</name>
    <name type="common">Charcoal rot fungus</name>
    <dbReference type="NCBI Taxonomy" id="1126212"/>
    <lineage>
        <taxon>Eukaryota</taxon>
        <taxon>Fungi</taxon>
        <taxon>Dikarya</taxon>
        <taxon>Ascomycota</taxon>
        <taxon>Pezizomycotina</taxon>
        <taxon>Dothideomycetes</taxon>
        <taxon>Dothideomycetes incertae sedis</taxon>
        <taxon>Botryosphaeriales</taxon>
        <taxon>Botryosphaeriaceae</taxon>
        <taxon>Macrophomina</taxon>
    </lineage>
</organism>
<proteinExistence type="predicted"/>
<evidence type="ECO:0000313" key="3">
    <source>
        <dbReference type="Proteomes" id="UP000007129"/>
    </source>
</evidence>
<evidence type="ECO:0000256" key="1">
    <source>
        <dbReference type="SAM" id="MobiDB-lite"/>
    </source>
</evidence>
<reference evidence="2 3" key="1">
    <citation type="journal article" date="2012" name="BMC Genomics">
        <title>Tools to kill: Genome of one of the most destructive plant pathogenic fungi Macrophomina phaseolina.</title>
        <authorList>
            <person name="Islam M.S."/>
            <person name="Haque M.S."/>
            <person name="Islam M.M."/>
            <person name="Emdad E.M."/>
            <person name="Halim A."/>
            <person name="Hossen Q.M.M."/>
            <person name="Hossain M.Z."/>
            <person name="Ahmed B."/>
            <person name="Rahim S."/>
            <person name="Rahman M.S."/>
            <person name="Alam M.M."/>
            <person name="Hou S."/>
            <person name="Wan X."/>
            <person name="Saito J.A."/>
            <person name="Alam M."/>
        </authorList>
    </citation>
    <scope>NUCLEOTIDE SEQUENCE [LARGE SCALE GENOMIC DNA]</scope>
    <source>
        <strain evidence="2 3">MS6</strain>
    </source>
</reference>
<evidence type="ECO:0000313" key="2">
    <source>
        <dbReference type="EMBL" id="EKG12637.1"/>
    </source>
</evidence>
<dbReference type="InParanoid" id="K2RIG1"/>
<feature type="region of interest" description="Disordered" evidence="1">
    <location>
        <begin position="25"/>
        <end position="60"/>
    </location>
</feature>
<comment type="caution">
    <text evidence="2">The sequence shown here is derived from an EMBL/GenBank/DDBJ whole genome shotgun (WGS) entry which is preliminary data.</text>
</comment>
<dbReference type="HOGENOM" id="CLU_2121550_0_0_1"/>
<accession>K2RIG1</accession>
<gene>
    <name evidence="2" type="ORF">MPH_10226</name>
</gene>
<sequence length="114" mass="12741">MNPLQTLGPRMSCFRATFPRKLRLLLPKRPATPPFEEQKEKPVNSRRSPAGHGPTQMSPLQALLTETQIGNGTDDMATSTAKRASLNVPIPAFYKQFSGSTSTRKDFKTQRPER</sequence>
<protein>
    <submittedName>
        <fullName evidence="2">Uncharacterized protein</fullName>
    </submittedName>
</protein>
<name>K2RIG1_MACPH</name>